<dbReference type="AlphaFoldDB" id="A0A976SJ46"/>
<dbReference type="Proteomes" id="UP000244811">
    <property type="component" value="Chromosome 3"/>
</dbReference>
<evidence type="ECO:0000313" key="1">
    <source>
        <dbReference type="EMBL" id="UVC49803.1"/>
    </source>
</evidence>
<proteinExistence type="predicted"/>
<sequence>MIQIIYKYNFTLNLKLNRLQICINLVESVVQNKHVQNRELFIVRLINSEIVVCFQVYKNKIVKNSRE</sequence>
<accession>A0A976SJ46</accession>
<protein>
    <submittedName>
        <fullName evidence="1">Uncharacterized protein</fullName>
    </submittedName>
</protein>
<reference evidence="1" key="1">
    <citation type="submission" date="2022-07" db="EMBL/GenBank/DDBJ databases">
        <title>Evaluation of T. orientalis genome assembly methods using nanopore sequencing and analysis of variation between genomes.</title>
        <authorList>
            <person name="Yam J."/>
            <person name="Micallef M.L."/>
            <person name="Liu M."/>
            <person name="Djordjevic S.P."/>
            <person name="Bogema D.R."/>
            <person name="Jenkins C."/>
        </authorList>
    </citation>
    <scope>NUCLEOTIDE SEQUENCE</scope>
    <source>
        <strain evidence="1">Goon Nure</strain>
    </source>
</reference>
<evidence type="ECO:0000313" key="2">
    <source>
        <dbReference type="Proteomes" id="UP000244811"/>
    </source>
</evidence>
<organism evidence="1 2">
    <name type="scientific">Theileria orientalis</name>
    <dbReference type="NCBI Taxonomy" id="68886"/>
    <lineage>
        <taxon>Eukaryota</taxon>
        <taxon>Sar</taxon>
        <taxon>Alveolata</taxon>
        <taxon>Apicomplexa</taxon>
        <taxon>Aconoidasida</taxon>
        <taxon>Piroplasmida</taxon>
        <taxon>Theileriidae</taxon>
        <taxon>Theileria</taxon>
    </lineage>
</organism>
<name>A0A976SJ46_THEOR</name>
<dbReference type="EMBL" id="CP056070">
    <property type="protein sequence ID" value="UVC49803.1"/>
    <property type="molecule type" value="Genomic_DNA"/>
</dbReference>
<gene>
    <name evidence="1" type="ORF">MACK_003918</name>
</gene>